<evidence type="ECO:0000313" key="1">
    <source>
        <dbReference type="EMBL" id="OAX37143.1"/>
    </source>
</evidence>
<reference evidence="1 2" key="1">
    <citation type="submission" date="2016-06" db="EMBL/GenBank/DDBJ databases">
        <title>Comparative genomics of the ectomycorrhizal sister species Rhizopogon vinicolor and Rhizopogon vesiculosus (Basidiomycota: Boletales) reveals a divergence of the mating type B locus.</title>
        <authorList>
            <consortium name="DOE Joint Genome Institute"/>
            <person name="Mujic A.B."/>
            <person name="Kuo A."/>
            <person name="Tritt A."/>
            <person name="Lipzen A."/>
            <person name="Chen C."/>
            <person name="Johnson J."/>
            <person name="Sharma A."/>
            <person name="Barry K."/>
            <person name="Grigoriev I.V."/>
            <person name="Spatafora J.W."/>
        </authorList>
    </citation>
    <scope>NUCLEOTIDE SEQUENCE [LARGE SCALE GENOMIC DNA]</scope>
    <source>
        <strain evidence="1 2">AM-OR11-026</strain>
    </source>
</reference>
<name>A0A1B7MX10_9AGAM</name>
<gene>
    <name evidence="1" type="ORF">K503DRAFT_771781</name>
</gene>
<dbReference type="InParanoid" id="A0A1B7MX10"/>
<sequence>MSDFPEPGLYRISMGSYTAAILSGEDVLRGEPINDTATWRLSYVKGTQETVCALSDPKGQGTLGVRSIGSDQVVYRLGEREGWTTWALRKTDDGYTLSHSTVEDPDKHYFWFLSDSGMPIVTADSDKQSWVFDGPYPDV</sequence>
<evidence type="ECO:0000313" key="2">
    <source>
        <dbReference type="Proteomes" id="UP000092154"/>
    </source>
</evidence>
<organism evidence="1 2">
    <name type="scientific">Rhizopogon vinicolor AM-OR11-026</name>
    <dbReference type="NCBI Taxonomy" id="1314800"/>
    <lineage>
        <taxon>Eukaryota</taxon>
        <taxon>Fungi</taxon>
        <taxon>Dikarya</taxon>
        <taxon>Basidiomycota</taxon>
        <taxon>Agaricomycotina</taxon>
        <taxon>Agaricomycetes</taxon>
        <taxon>Agaricomycetidae</taxon>
        <taxon>Boletales</taxon>
        <taxon>Suillineae</taxon>
        <taxon>Rhizopogonaceae</taxon>
        <taxon>Rhizopogon</taxon>
    </lineage>
</organism>
<proteinExistence type="predicted"/>
<dbReference type="EMBL" id="KV448369">
    <property type="protein sequence ID" value="OAX37143.1"/>
    <property type="molecule type" value="Genomic_DNA"/>
</dbReference>
<dbReference type="Proteomes" id="UP000092154">
    <property type="component" value="Unassembled WGS sequence"/>
</dbReference>
<evidence type="ECO:0008006" key="3">
    <source>
        <dbReference type="Google" id="ProtNLM"/>
    </source>
</evidence>
<protein>
    <recommendedName>
        <fullName evidence="3">Ricin B lectin domain-containing protein</fullName>
    </recommendedName>
</protein>
<dbReference type="AlphaFoldDB" id="A0A1B7MX10"/>
<dbReference type="OrthoDB" id="2643698at2759"/>
<keyword evidence="2" id="KW-1185">Reference proteome</keyword>
<accession>A0A1B7MX10</accession>
<dbReference type="Gene3D" id="2.80.10.50">
    <property type="match status" value="1"/>
</dbReference>